<comment type="caution">
    <text evidence="3">The sequence shown here is derived from an EMBL/GenBank/DDBJ whole genome shotgun (WGS) entry which is preliminary data.</text>
</comment>
<proteinExistence type="predicted"/>
<organism evidence="3 4">
    <name type="scientific">Kribbella hippodromi</name>
    <dbReference type="NCBI Taxonomy" id="434347"/>
    <lineage>
        <taxon>Bacteria</taxon>
        <taxon>Bacillati</taxon>
        <taxon>Actinomycetota</taxon>
        <taxon>Actinomycetes</taxon>
        <taxon>Propionibacteriales</taxon>
        <taxon>Kribbellaceae</taxon>
        <taxon>Kribbella</taxon>
    </lineage>
</organism>
<evidence type="ECO:0000313" key="4">
    <source>
        <dbReference type="Proteomes" id="UP001501705"/>
    </source>
</evidence>
<evidence type="ECO:0000256" key="2">
    <source>
        <dbReference type="SAM" id="SignalP"/>
    </source>
</evidence>
<accession>A0ABN2E8Q5</accession>
<feature type="signal peptide" evidence="2">
    <location>
        <begin position="1"/>
        <end position="17"/>
    </location>
</feature>
<name>A0ABN2E8Q5_9ACTN</name>
<feature type="region of interest" description="Disordered" evidence="1">
    <location>
        <begin position="63"/>
        <end position="91"/>
    </location>
</feature>
<sequence>MLLVLVSTYCGALGAAALTPGASGTSGIGAATAGPVTVARLSTADETRIVTLARTVVMAGKASHSGAAKPGSAEIGSDLPDTQRDTGVIAA</sequence>
<keyword evidence="4" id="KW-1185">Reference proteome</keyword>
<dbReference type="Proteomes" id="UP001501705">
    <property type="component" value="Unassembled WGS sequence"/>
</dbReference>
<dbReference type="EMBL" id="BAAAPH010000028">
    <property type="protein sequence ID" value="GAA1599602.1"/>
    <property type="molecule type" value="Genomic_DNA"/>
</dbReference>
<protein>
    <submittedName>
        <fullName evidence="3">Uncharacterized protein</fullName>
    </submittedName>
</protein>
<evidence type="ECO:0000313" key="3">
    <source>
        <dbReference type="EMBL" id="GAA1599602.1"/>
    </source>
</evidence>
<evidence type="ECO:0000256" key="1">
    <source>
        <dbReference type="SAM" id="MobiDB-lite"/>
    </source>
</evidence>
<keyword evidence="2" id="KW-0732">Signal</keyword>
<gene>
    <name evidence="3" type="ORF">GCM10009804_65270</name>
</gene>
<reference evidence="3 4" key="1">
    <citation type="journal article" date="2019" name="Int. J. Syst. Evol. Microbiol.">
        <title>The Global Catalogue of Microorganisms (GCM) 10K type strain sequencing project: providing services to taxonomists for standard genome sequencing and annotation.</title>
        <authorList>
            <consortium name="The Broad Institute Genomics Platform"/>
            <consortium name="The Broad Institute Genome Sequencing Center for Infectious Disease"/>
            <person name="Wu L."/>
            <person name="Ma J."/>
        </authorList>
    </citation>
    <scope>NUCLEOTIDE SEQUENCE [LARGE SCALE GENOMIC DNA]</scope>
    <source>
        <strain evidence="3 4">JCM 15572</strain>
    </source>
</reference>
<feature type="chain" id="PRO_5045390246" evidence="2">
    <location>
        <begin position="18"/>
        <end position="91"/>
    </location>
</feature>